<protein>
    <submittedName>
        <fullName evidence="3">Uncharacterized protein</fullName>
    </submittedName>
</protein>
<feature type="region of interest" description="Disordered" evidence="2">
    <location>
        <begin position="15"/>
        <end position="37"/>
    </location>
</feature>
<feature type="region of interest" description="Disordered" evidence="2">
    <location>
        <begin position="87"/>
        <end position="111"/>
    </location>
</feature>
<name>A0ABR2KXH7_9EUKA</name>
<feature type="compositionally biased region" description="Polar residues" evidence="2">
    <location>
        <begin position="91"/>
        <end position="100"/>
    </location>
</feature>
<gene>
    <name evidence="3" type="ORF">M9Y10_024087</name>
</gene>
<evidence type="ECO:0000313" key="4">
    <source>
        <dbReference type="Proteomes" id="UP001470230"/>
    </source>
</evidence>
<feature type="compositionally biased region" description="Polar residues" evidence="2">
    <location>
        <begin position="21"/>
        <end position="37"/>
    </location>
</feature>
<keyword evidence="1" id="KW-0175">Coiled coil</keyword>
<organism evidence="3 4">
    <name type="scientific">Tritrichomonas musculus</name>
    <dbReference type="NCBI Taxonomy" id="1915356"/>
    <lineage>
        <taxon>Eukaryota</taxon>
        <taxon>Metamonada</taxon>
        <taxon>Parabasalia</taxon>
        <taxon>Tritrichomonadida</taxon>
        <taxon>Tritrichomonadidae</taxon>
        <taxon>Tritrichomonas</taxon>
    </lineage>
</organism>
<accession>A0ABR2KXH7</accession>
<sequence length="212" mass="24829">MNIFQQVFANANQKKPPFTNIPLSQQPPMVQTQSSTKPKIELNYDLISSRPATKSSTNQVTTVNFDIKNVGTSQSQKRDLIQSIIDKKPPSITSSSANNYTKKKKETHVDSSLKSKLEAIQKKVSNMELRLKQKEQDLRNMKEKNERLRSQKLEKEIYIEKMNAASDEINKKIIQMQDDFDQEDEEKNKYWEFRYMELKFQLESMKEEENAQ</sequence>
<evidence type="ECO:0000256" key="1">
    <source>
        <dbReference type="SAM" id="Coils"/>
    </source>
</evidence>
<comment type="caution">
    <text evidence="3">The sequence shown here is derived from an EMBL/GenBank/DDBJ whole genome shotgun (WGS) entry which is preliminary data.</text>
</comment>
<reference evidence="3 4" key="1">
    <citation type="submission" date="2024-04" db="EMBL/GenBank/DDBJ databases">
        <title>Tritrichomonas musculus Genome.</title>
        <authorList>
            <person name="Alves-Ferreira E."/>
            <person name="Grigg M."/>
            <person name="Lorenzi H."/>
            <person name="Galac M."/>
        </authorList>
    </citation>
    <scope>NUCLEOTIDE SEQUENCE [LARGE SCALE GENOMIC DNA]</scope>
    <source>
        <strain evidence="3 4">EAF2021</strain>
    </source>
</reference>
<keyword evidence="4" id="KW-1185">Reference proteome</keyword>
<dbReference type="Proteomes" id="UP001470230">
    <property type="component" value="Unassembled WGS sequence"/>
</dbReference>
<proteinExistence type="predicted"/>
<dbReference type="EMBL" id="JAPFFF010000003">
    <property type="protein sequence ID" value="KAK8895617.1"/>
    <property type="molecule type" value="Genomic_DNA"/>
</dbReference>
<evidence type="ECO:0000256" key="2">
    <source>
        <dbReference type="SAM" id="MobiDB-lite"/>
    </source>
</evidence>
<evidence type="ECO:0000313" key="3">
    <source>
        <dbReference type="EMBL" id="KAK8895617.1"/>
    </source>
</evidence>
<feature type="coiled-coil region" evidence="1">
    <location>
        <begin position="117"/>
        <end position="179"/>
    </location>
</feature>